<dbReference type="EMBL" id="SMKY01000243">
    <property type="protein sequence ID" value="TDD69950.1"/>
    <property type="molecule type" value="Genomic_DNA"/>
</dbReference>
<comment type="caution">
    <text evidence="4">The sequence shown here is derived from an EMBL/GenBank/DDBJ whole genome shotgun (WGS) entry which is preliminary data.</text>
</comment>
<dbReference type="InterPro" id="IPR050570">
    <property type="entry name" value="Cell_wall_metabolism_enzyme"/>
</dbReference>
<dbReference type="OrthoDB" id="5245088at2"/>
<protein>
    <submittedName>
        <fullName evidence="4">M23 family metallopeptidase</fullName>
    </submittedName>
</protein>
<keyword evidence="5" id="KW-1185">Reference proteome</keyword>
<keyword evidence="1" id="KW-0732">Signal</keyword>
<dbReference type="InterPro" id="IPR016047">
    <property type="entry name" value="M23ase_b-sheet_dom"/>
</dbReference>
<organism evidence="4 5">
    <name type="scientific">Actinomadura darangshiensis</name>
    <dbReference type="NCBI Taxonomy" id="705336"/>
    <lineage>
        <taxon>Bacteria</taxon>
        <taxon>Bacillati</taxon>
        <taxon>Actinomycetota</taxon>
        <taxon>Actinomycetes</taxon>
        <taxon>Streptosporangiales</taxon>
        <taxon>Thermomonosporaceae</taxon>
        <taxon>Actinomadura</taxon>
    </lineage>
</organism>
<name>A0A4R5AF21_9ACTN</name>
<keyword evidence="2" id="KW-0472">Membrane</keyword>
<dbReference type="SUPFAM" id="SSF51261">
    <property type="entry name" value="Duplicated hybrid motif"/>
    <property type="match status" value="1"/>
</dbReference>
<keyword evidence="2" id="KW-1133">Transmembrane helix</keyword>
<dbReference type="PANTHER" id="PTHR21666">
    <property type="entry name" value="PEPTIDASE-RELATED"/>
    <property type="match status" value="1"/>
</dbReference>
<evidence type="ECO:0000256" key="1">
    <source>
        <dbReference type="ARBA" id="ARBA00022729"/>
    </source>
</evidence>
<evidence type="ECO:0000256" key="2">
    <source>
        <dbReference type="SAM" id="Phobius"/>
    </source>
</evidence>
<dbReference type="AlphaFoldDB" id="A0A4R5AF21"/>
<proteinExistence type="predicted"/>
<dbReference type="Proteomes" id="UP000295578">
    <property type="component" value="Unassembled WGS sequence"/>
</dbReference>
<dbReference type="GO" id="GO:0004222">
    <property type="term" value="F:metalloendopeptidase activity"/>
    <property type="evidence" value="ECO:0007669"/>
    <property type="project" value="TreeGrafter"/>
</dbReference>
<dbReference type="Pfam" id="PF01551">
    <property type="entry name" value="Peptidase_M23"/>
    <property type="match status" value="1"/>
</dbReference>
<dbReference type="Gene3D" id="2.70.70.10">
    <property type="entry name" value="Glucose Permease (Domain IIA)"/>
    <property type="match status" value="1"/>
</dbReference>
<sequence>MTVLTLLLTCMITVGAPGLDAWRWPLGPPAPRVLRGFSPPSSPWGTGHRGVDLAARPGQNVHAAGPGRVSYAGDLAGRGVVAVDHGVLRTTYLPVRPSVDVGRQVTSGTRIGVIEGGPLHCRVTCLHWGLLRGALYLDPLNLVQQQVRLLPHWERPAPSATPRPPEPAPQPRMVLRDATTATGGAVTGMVLTVALAFAWRRTRLRFRLHHRRRPPPGVINLSQERRLRRTP</sequence>
<accession>A0A4R5AF21</accession>
<evidence type="ECO:0000259" key="3">
    <source>
        <dbReference type="Pfam" id="PF01551"/>
    </source>
</evidence>
<feature type="domain" description="M23ase beta-sheet core" evidence="3">
    <location>
        <begin position="47"/>
        <end position="139"/>
    </location>
</feature>
<gene>
    <name evidence="4" type="ORF">E1293_35355</name>
</gene>
<evidence type="ECO:0000313" key="5">
    <source>
        <dbReference type="Proteomes" id="UP000295578"/>
    </source>
</evidence>
<keyword evidence="2" id="KW-0812">Transmembrane</keyword>
<dbReference type="CDD" id="cd12797">
    <property type="entry name" value="M23_peptidase"/>
    <property type="match status" value="1"/>
</dbReference>
<reference evidence="4 5" key="1">
    <citation type="submission" date="2019-03" db="EMBL/GenBank/DDBJ databases">
        <title>Draft genome sequences of novel Actinobacteria.</title>
        <authorList>
            <person name="Sahin N."/>
            <person name="Ay H."/>
            <person name="Saygin H."/>
        </authorList>
    </citation>
    <scope>NUCLEOTIDE SEQUENCE [LARGE SCALE GENOMIC DNA]</scope>
    <source>
        <strain evidence="4 5">DSM 45941</strain>
    </source>
</reference>
<evidence type="ECO:0000313" key="4">
    <source>
        <dbReference type="EMBL" id="TDD69950.1"/>
    </source>
</evidence>
<dbReference type="InterPro" id="IPR011055">
    <property type="entry name" value="Dup_hybrid_motif"/>
</dbReference>
<dbReference type="RefSeq" id="WP_132202504.1">
    <property type="nucleotide sequence ID" value="NZ_SMKY01000243.1"/>
</dbReference>
<dbReference type="PANTHER" id="PTHR21666:SF289">
    <property type="entry name" value="L-ALA--D-GLU ENDOPEPTIDASE"/>
    <property type="match status" value="1"/>
</dbReference>
<feature type="transmembrane region" description="Helical" evidence="2">
    <location>
        <begin position="181"/>
        <end position="199"/>
    </location>
</feature>